<comment type="caution">
    <text evidence="2">The sequence shown here is derived from an EMBL/GenBank/DDBJ whole genome shotgun (WGS) entry which is preliminary data.</text>
</comment>
<reference evidence="2 3" key="1">
    <citation type="submission" date="2015-06" db="EMBL/GenBank/DDBJ databases">
        <title>Talaromyces atroroseus IBT 11181 draft genome.</title>
        <authorList>
            <person name="Rasmussen K.B."/>
            <person name="Rasmussen S."/>
            <person name="Petersen B."/>
            <person name="Sicheritz-Ponten T."/>
            <person name="Mortensen U.H."/>
            <person name="Thrane U."/>
        </authorList>
    </citation>
    <scope>NUCLEOTIDE SEQUENCE [LARGE SCALE GENOMIC DNA]</scope>
    <source>
        <strain evidence="2 3">IBT 11181</strain>
    </source>
</reference>
<sequence length="186" mass="21695">MPTPEGPSEEENNASSPETVLSPEEVQEIEAEKRELYIYIFHKRESYWKDWLKYTHRYFALEARLPEGPDRTRRQGICERNIEKIINAYKERTRKRKEKFVEKWPYGLDTNECLPFLDGMDLLVKAQTQEEIKALSERHKEYCAKNDEINPSTPATTPNEEGARMNVMSESAWEGNTSSSESEAEA</sequence>
<feature type="compositionally biased region" description="Polar residues" evidence="1">
    <location>
        <begin position="149"/>
        <end position="159"/>
    </location>
</feature>
<organism evidence="2 3">
    <name type="scientific">Talaromyces atroroseus</name>
    <dbReference type="NCBI Taxonomy" id="1441469"/>
    <lineage>
        <taxon>Eukaryota</taxon>
        <taxon>Fungi</taxon>
        <taxon>Dikarya</taxon>
        <taxon>Ascomycota</taxon>
        <taxon>Pezizomycotina</taxon>
        <taxon>Eurotiomycetes</taxon>
        <taxon>Eurotiomycetidae</taxon>
        <taxon>Eurotiales</taxon>
        <taxon>Trichocomaceae</taxon>
        <taxon>Talaromyces</taxon>
        <taxon>Talaromyces sect. Trachyspermi</taxon>
    </lineage>
</organism>
<dbReference type="AlphaFoldDB" id="A0A225AU26"/>
<keyword evidence="3" id="KW-1185">Reference proteome</keyword>
<dbReference type="RefSeq" id="XP_020121985.1">
    <property type="nucleotide sequence ID" value="XM_020264550.1"/>
</dbReference>
<feature type="region of interest" description="Disordered" evidence="1">
    <location>
        <begin position="144"/>
        <end position="186"/>
    </location>
</feature>
<protein>
    <submittedName>
        <fullName evidence="2">Uncharacterized protein</fullName>
    </submittedName>
</protein>
<feature type="compositionally biased region" description="Polar residues" evidence="1">
    <location>
        <begin position="174"/>
        <end position="186"/>
    </location>
</feature>
<dbReference type="GeneID" id="31002256"/>
<feature type="region of interest" description="Disordered" evidence="1">
    <location>
        <begin position="1"/>
        <end position="25"/>
    </location>
</feature>
<evidence type="ECO:0000313" key="3">
    <source>
        <dbReference type="Proteomes" id="UP000214365"/>
    </source>
</evidence>
<name>A0A225AU26_TALAT</name>
<evidence type="ECO:0000313" key="2">
    <source>
        <dbReference type="EMBL" id="OKL61864.1"/>
    </source>
</evidence>
<accession>A0A225AU26</accession>
<gene>
    <name evidence="2" type="ORF">UA08_02501</name>
</gene>
<dbReference type="EMBL" id="LFMY01000003">
    <property type="protein sequence ID" value="OKL61864.1"/>
    <property type="molecule type" value="Genomic_DNA"/>
</dbReference>
<proteinExistence type="predicted"/>
<evidence type="ECO:0000256" key="1">
    <source>
        <dbReference type="SAM" id="MobiDB-lite"/>
    </source>
</evidence>
<dbReference type="Proteomes" id="UP000214365">
    <property type="component" value="Unassembled WGS sequence"/>
</dbReference>